<dbReference type="GO" id="GO:0016705">
    <property type="term" value="F:oxidoreductase activity, acting on paired donors, with incorporation or reduction of molecular oxygen"/>
    <property type="evidence" value="ECO:0007669"/>
    <property type="project" value="InterPro"/>
</dbReference>
<dbReference type="PROSITE" id="PS00086">
    <property type="entry name" value="CYTOCHROME_P450"/>
    <property type="match status" value="1"/>
</dbReference>
<keyword evidence="3 9" id="KW-0349">Heme</keyword>
<evidence type="ECO:0000256" key="2">
    <source>
        <dbReference type="ARBA" id="ARBA00010617"/>
    </source>
</evidence>
<keyword evidence="6 9" id="KW-0408">Iron</keyword>
<sequence>MLMYILSHSATVMDYIFITIALFVASYWFATHIYRKYSNLPPTIFPSIPIIGHLYLIKNPLCRTLAKISAKHGPILLLRFGSRKVLLVSTPSLSEECFTKNDVIFANRPRLLYGKILGSNYTNLCTASYGDHWRKLRRIANAEIFSSFRLNELHEVRADEGRLLIRKLATECSSPVNMKKTFHEMTLNVMMRMIFGKRYYCSKMKEEGKKFQEISKETFLVGDASNLGDHLPFLNWFGVRGVEKRMIALQKKRNAFFQGVIEEYRKGKDEEVKNKKHKTMMEVLLELQENEPKYYTDDLIKTFLLNLLSTGTDTSSGTMEWAFALLLNHPHVLKKAQNEIDNHVGKERFVDESDMGNLPYLRCIVNETLRLYPAGPVLVPHESSEECVVGGYHIPQGTMLLVNQWAMHHDPDLWSDPESFQPERFEGIEGARDGFRFMPFGFGRRCCPGEGLATRIMGLTVGLLIQCFDWERPGEEMVDMTEGRGITLPKAQPLIAKYKPRQMMLNLISQA</sequence>
<evidence type="ECO:0000256" key="8">
    <source>
        <dbReference type="ARBA" id="ARBA00023136"/>
    </source>
</evidence>
<dbReference type="InterPro" id="IPR002401">
    <property type="entry name" value="Cyt_P450_E_grp-I"/>
</dbReference>
<comment type="cofactor">
    <cofactor evidence="9">
        <name>heme</name>
        <dbReference type="ChEBI" id="CHEBI:30413"/>
    </cofactor>
</comment>
<dbReference type="PRINTS" id="PR00385">
    <property type="entry name" value="P450"/>
</dbReference>
<proteinExistence type="inferred from homology"/>
<name>A0A2U1LKK9_ARTAN</name>
<dbReference type="SUPFAM" id="SSF48264">
    <property type="entry name" value="Cytochrome P450"/>
    <property type="match status" value="1"/>
</dbReference>
<dbReference type="InterPro" id="IPR050651">
    <property type="entry name" value="Plant_Cytochrome_P450_Monoox"/>
</dbReference>
<dbReference type="STRING" id="35608.A0A2U1LKK9"/>
<evidence type="ECO:0000256" key="4">
    <source>
        <dbReference type="ARBA" id="ARBA00022723"/>
    </source>
</evidence>
<evidence type="ECO:0000256" key="3">
    <source>
        <dbReference type="ARBA" id="ARBA00022617"/>
    </source>
</evidence>
<keyword evidence="8 11" id="KW-0472">Membrane</keyword>
<comment type="subcellular location">
    <subcellularLocation>
        <location evidence="1">Membrane</location>
    </subcellularLocation>
</comment>
<comment type="caution">
    <text evidence="12">The sequence shown here is derived from an EMBL/GenBank/DDBJ whole genome shotgun (WGS) entry which is preliminary data.</text>
</comment>
<protein>
    <submittedName>
        <fullName evidence="12">Cytochrome P450</fullName>
    </submittedName>
</protein>
<evidence type="ECO:0000256" key="6">
    <source>
        <dbReference type="ARBA" id="ARBA00023004"/>
    </source>
</evidence>
<dbReference type="GO" id="GO:0020037">
    <property type="term" value="F:heme binding"/>
    <property type="evidence" value="ECO:0007669"/>
    <property type="project" value="InterPro"/>
</dbReference>
<evidence type="ECO:0000256" key="5">
    <source>
        <dbReference type="ARBA" id="ARBA00023002"/>
    </source>
</evidence>
<evidence type="ECO:0000256" key="11">
    <source>
        <dbReference type="SAM" id="Phobius"/>
    </source>
</evidence>
<dbReference type="InterPro" id="IPR017972">
    <property type="entry name" value="Cyt_P450_CS"/>
</dbReference>
<keyword evidence="11" id="KW-1133">Transmembrane helix</keyword>
<comment type="similarity">
    <text evidence="2 10">Belongs to the cytochrome P450 family.</text>
</comment>
<dbReference type="GO" id="GO:0004497">
    <property type="term" value="F:monooxygenase activity"/>
    <property type="evidence" value="ECO:0007669"/>
    <property type="project" value="UniProtKB-KW"/>
</dbReference>
<dbReference type="Proteomes" id="UP000245207">
    <property type="component" value="Unassembled WGS sequence"/>
</dbReference>
<gene>
    <name evidence="12" type="ORF">CTI12_AA480640</name>
</gene>
<keyword evidence="5 10" id="KW-0560">Oxidoreductase</keyword>
<feature type="transmembrane region" description="Helical" evidence="11">
    <location>
        <begin position="12"/>
        <end position="30"/>
    </location>
</feature>
<dbReference type="EMBL" id="PKPP01008879">
    <property type="protein sequence ID" value="PWA49540.1"/>
    <property type="molecule type" value="Genomic_DNA"/>
</dbReference>
<dbReference type="GO" id="GO:0005506">
    <property type="term" value="F:iron ion binding"/>
    <property type="evidence" value="ECO:0007669"/>
    <property type="project" value="InterPro"/>
</dbReference>
<dbReference type="Pfam" id="PF00067">
    <property type="entry name" value="p450"/>
    <property type="match status" value="1"/>
</dbReference>
<accession>A0A2U1LKK9</accession>
<dbReference type="InterPro" id="IPR001128">
    <property type="entry name" value="Cyt_P450"/>
</dbReference>
<evidence type="ECO:0000256" key="7">
    <source>
        <dbReference type="ARBA" id="ARBA00023033"/>
    </source>
</evidence>
<evidence type="ECO:0000256" key="9">
    <source>
        <dbReference type="PIRSR" id="PIRSR602401-1"/>
    </source>
</evidence>
<dbReference type="AlphaFoldDB" id="A0A2U1LKK9"/>
<evidence type="ECO:0000313" key="12">
    <source>
        <dbReference type="EMBL" id="PWA49540.1"/>
    </source>
</evidence>
<dbReference type="PANTHER" id="PTHR47947">
    <property type="entry name" value="CYTOCHROME P450 82C3-RELATED"/>
    <property type="match status" value="1"/>
</dbReference>
<dbReference type="OrthoDB" id="1055148at2759"/>
<keyword evidence="4 9" id="KW-0479">Metal-binding</keyword>
<keyword evidence="7 10" id="KW-0503">Monooxygenase</keyword>
<dbReference type="PANTHER" id="PTHR47947:SF24">
    <property type="entry name" value="ISOFLAVONE 2'-HYDROXYLASE-LIKE"/>
    <property type="match status" value="1"/>
</dbReference>
<feature type="binding site" description="axial binding residue" evidence="9">
    <location>
        <position position="447"/>
    </location>
    <ligand>
        <name>heme</name>
        <dbReference type="ChEBI" id="CHEBI:30413"/>
    </ligand>
    <ligandPart>
        <name>Fe</name>
        <dbReference type="ChEBI" id="CHEBI:18248"/>
    </ligandPart>
</feature>
<dbReference type="InterPro" id="IPR036396">
    <property type="entry name" value="Cyt_P450_sf"/>
</dbReference>
<evidence type="ECO:0000256" key="1">
    <source>
        <dbReference type="ARBA" id="ARBA00004370"/>
    </source>
</evidence>
<dbReference type="PRINTS" id="PR00463">
    <property type="entry name" value="EP450I"/>
</dbReference>
<keyword evidence="11" id="KW-0812">Transmembrane</keyword>
<evidence type="ECO:0000256" key="10">
    <source>
        <dbReference type="RuleBase" id="RU000461"/>
    </source>
</evidence>
<dbReference type="CDD" id="cd20653">
    <property type="entry name" value="CYP81"/>
    <property type="match status" value="1"/>
</dbReference>
<keyword evidence="13" id="KW-1185">Reference proteome</keyword>
<organism evidence="12 13">
    <name type="scientific">Artemisia annua</name>
    <name type="common">Sweet wormwood</name>
    <dbReference type="NCBI Taxonomy" id="35608"/>
    <lineage>
        <taxon>Eukaryota</taxon>
        <taxon>Viridiplantae</taxon>
        <taxon>Streptophyta</taxon>
        <taxon>Embryophyta</taxon>
        <taxon>Tracheophyta</taxon>
        <taxon>Spermatophyta</taxon>
        <taxon>Magnoliopsida</taxon>
        <taxon>eudicotyledons</taxon>
        <taxon>Gunneridae</taxon>
        <taxon>Pentapetalae</taxon>
        <taxon>asterids</taxon>
        <taxon>campanulids</taxon>
        <taxon>Asterales</taxon>
        <taxon>Asteraceae</taxon>
        <taxon>Asteroideae</taxon>
        <taxon>Anthemideae</taxon>
        <taxon>Artemisiinae</taxon>
        <taxon>Artemisia</taxon>
    </lineage>
</organism>
<dbReference type="GO" id="GO:0016020">
    <property type="term" value="C:membrane"/>
    <property type="evidence" value="ECO:0007669"/>
    <property type="project" value="UniProtKB-SubCell"/>
</dbReference>
<dbReference type="Gene3D" id="1.10.630.10">
    <property type="entry name" value="Cytochrome P450"/>
    <property type="match status" value="1"/>
</dbReference>
<evidence type="ECO:0000313" key="13">
    <source>
        <dbReference type="Proteomes" id="UP000245207"/>
    </source>
</evidence>
<reference evidence="12 13" key="1">
    <citation type="journal article" date="2018" name="Mol. Plant">
        <title>The genome of Artemisia annua provides insight into the evolution of Asteraceae family and artemisinin biosynthesis.</title>
        <authorList>
            <person name="Shen Q."/>
            <person name="Zhang L."/>
            <person name="Liao Z."/>
            <person name="Wang S."/>
            <person name="Yan T."/>
            <person name="Shi P."/>
            <person name="Liu M."/>
            <person name="Fu X."/>
            <person name="Pan Q."/>
            <person name="Wang Y."/>
            <person name="Lv Z."/>
            <person name="Lu X."/>
            <person name="Zhang F."/>
            <person name="Jiang W."/>
            <person name="Ma Y."/>
            <person name="Chen M."/>
            <person name="Hao X."/>
            <person name="Li L."/>
            <person name="Tang Y."/>
            <person name="Lv G."/>
            <person name="Zhou Y."/>
            <person name="Sun X."/>
            <person name="Brodelius P.E."/>
            <person name="Rose J.K.C."/>
            <person name="Tang K."/>
        </authorList>
    </citation>
    <scope>NUCLEOTIDE SEQUENCE [LARGE SCALE GENOMIC DNA]</scope>
    <source>
        <strain evidence="13">cv. Huhao1</strain>
        <tissue evidence="12">Leaf</tissue>
    </source>
</reference>
<dbReference type="FunFam" id="1.10.630.10:FF:000023">
    <property type="entry name" value="Cytochrome P450 family protein"/>
    <property type="match status" value="1"/>
</dbReference>